<accession>A0A0M2V2Y3</accession>
<dbReference type="Proteomes" id="UP000034228">
    <property type="component" value="Unassembled WGS sequence"/>
</dbReference>
<reference evidence="1 2" key="1">
    <citation type="submission" date="2015-03" db="EMBL/GenBank/DDBJ databases">
        <title>Draft genome sequences of two protease-producing strains of Arsukibacterium isolated from two cold and alkaline environments.</title>
        <authorList>
            <person name="Lylloff J.E."/>
            <person name="Skov L.B."/>
            <person name="Jepsen M."/>
            <person name="Hallin P.F."/>
            <person name="Sorensen S.J."/>
            <person name="Stougaard P."/>
            <person name="Glaring M.A."/>
        </authorList>
    </citation>
    <scope>NUCLEOTIDE SEQUENCE [LARGE SCALE GENOMIC DNA]</scope>
    <source>
        <strain evidence="1 2">GCM72</strain>
    </source>
</reference>
<gene>
    <name evidence="1" type="ORF">WG68_12235</name>
</gene>
<proteinExistence type="predicted"/>
<name>A0A0M2V2Y3_9GAMM</name>
<dbReference type="GO" id="GO:0032259">
    <property type="term" value="P:methylation"/>
    <property type="evidence" value="ECO:0007669"/>
    <property type="project" value="UniProtKB-KW"/>
</dbReference>
<keyword evidence="2" id="KW-1185">Reference proteome</keyword>
<dbReference type="EMBL" id="LAHO01000011">
    <property type="protein sequence ID" value="KKO45187.1"/>
    <property type="molecule type" value="Genomic_DNA"/>
</dbReference>
<protein>
    <submittedName>
        <fullName evidence="1">Methyltransferase</fullName>
    </submittedName>
</protein>
<dbReference type="AlphaFoldDB" id="A0A0M2V2Y3"/>
<dbReference type="SUPFAM" id="SSF53335">
    <property type="entry name" value="S-adenosyl-L-methionine-dependent methyltransferases"/>
    <property type="match status" value="1"/>
</dbReference>
<evidence type="ECO:0000313" key="2">
    <source>
        <dbReference type="Proteomes" id="UP000034228"/>
    </source>
</evidence>
<dbReference type="GO" id="GO:0008168">
    <property type="term" value="F:methyltransferase activity"/>
    <property type="evidence" value="ECO:0007669"/>
    <property type="project" value="UniProtKB-KW"/>
</dbReference>
<dbReference type="Pfam" id="PF13489">
    <property type="entry name" value="Methyltransf_23"/>
    <property type="match status" value="1"/>
</dbReference>
<dbReference type="OrthoDB" id="9791944at2"/>
<dbReference type="RefSeq" id="WP_046557975.1">
    <property type="nucleotide sequence ID" value="NZ_LAHO01000011.1"/>
</dbReference>
<organism evidence="1 2">
    <name type="scientific">Arsukibacterium ikkense</name>
    <dbReference type="NCBI Taxonomy" id="336831"/>
    <lineage>
        <taxon>Bacteria</taxon>
        <taxon>Pseudomonadati</taxon>
        <taxon>Pseudomonadota</taxon>
        <taxon>Gammaproteobacteria</taxon>
        <taxon>Chromatiales</taxon>
        <taxon>Chromatiaceae</taxon>
        <taxon>Arsukibacterium</taxon>
    </lineage>
</organism>
<dbReference type="Gene3D" id="3.40.50.150">
    <property type="entry name" value="Vaccinia Virus protein VP39"/>
    <property type="match status" value="1"/>
</dbReference>
<comment type="caution">
    <text evidence="1">The sequence shown here is derived from an EMBL/GenBank/DDBJ whole genome shotgun (WGS) entry which is preliminary data.</text>
</comment>
<dbReference type="PATRIC" id="fig|336831.14.peg.1677"/>
<keyword evidence="1" id="KW-0489">Methyltransferase</keyword>
<dbReference type="STRING" id="336831.WG68_12235"/>
<evidence type="ECO:0000313" key="1">
    <source>
        <dbReference type="EMBL" id="KKO45187.1"/>
    </source>
</evidence>
<sequence length="216" mass="24760">MPANTFCPLCQALHPVLYFQDKQRCYFRCANCALVFADRLSLLSSQAEYAQYLLHNNDMDDDGYRRFLARLSQPLLAKLQGSRKLGLDFGCGPGPLLAKMLSDAGQQMQVWDPYFADNPGALQQQYDFICCTEAIEHFVNPGNEWAQWQKLLKPAGILAIMTKRYTDLPAFSHWHYKNDPTHVSFFHQDTFHWLATRAKMTVDFVTNDVVILQKTG</sequence>
<keyword evidence="1" id="KW-0808">Transferase</keyword>
<dbReference type="InterPro" id="IPR029063">
    <property type="entry name" value="SAM-dependent_MTases_sf"/>
</dbReference>